<keyword evidence="1" id="KW-1133">Transmembrane helix</keyword>
<feature type="transmembrane region" description="Helical" evidence="1">
    <location>
        <begin position="95"/>
        <end position="116"/>
    </location>
</feature>
<feature type="transmembrane region" description="Helical" evidence="1">
    <location>
        <begin position="26"/>
        <end position="51"/>
    </location>
</feature>
<proteinExistence type="predicted"/>
<evidence type="ECO:0000256" key="1">
    <source>
        <dbReference type="SAM" id="Phobius"/>
    </source>
</evidence>
<name>A0A7R6TN49_9FABA</name>
<keyword evidence="2" id="KW-0150">Chloroplast</keyword>
<geneLocation type="chloroplast" evidence="2"/>
<evidence type="ECO:0000313" key="2">
    <source>
        <dbReference type="EMBL" id="BBU53525.1"/>
    </source>
</evidence>
<keyword evidence="1" id="KW-0812">Transmembrane</keyword>
<keyword evidence="1" id="KW-0472">Membrane</keyword>
<gene>
    <name evidence="2" type="primary">ycf4</name>
</gene>
<accession>A0A7R6TN49</accession>
<dbReference type="EMBL" id="LC517995">
    <property type="protein sequence ID" value="BBU53525.1"/>
    <property type="molecule type" value="Genomic_DNA"/>
</dbReference>
<keyword evidence="2" id="KW-0934">Plastid</keyword>
<protein>
    <submittedName>
        <fullName evidence="2">Photosystem I assembly protein Ycf4</fullName>
    </submittedName>
</protein>
<organism evidence="2">
    <name type="scientific">Lathyrus pseudocicera</name>
    <dbReference type="NCBI Taxonomy" id="1499328"/>
    <lineage>
        <taxon>Eukaryota</taxon>
        <taxon>Viridiplantae</taxon>
        <taxon>Streptophyta</taxon>
        <taxon>Embryophyta</taxon>
        <taxon>Tracheophyta</taxon>
        <taxon>Spermatophyta</taxon>
        <taxon>Magnoliopsida</taxon>
        <taxon>eudicotyledons</taxon>
        <taxon>Gunneridae</taxon>
        <taxon>Pentapetalae</taxon>
        <taxon>rosids</taxon>
        <taxon>fabids</taxon>
        <taxon>Fabales</taxon>
        <taxon>Fabaceae</taxon>
        <taxon>Papilionoideae</taxon>
        <taxon>50 kb inversion clade</taxon>
        <taxon>NPAAA clade</taxon>
        <taxon>Hologalegina</taxon>
        <taxon>IRL clade</taxon>
        <taxon>Fabeae</taxon>
        <taxon>Lathyrus</taxon>
    </lineage>
</organism>
<reference evidence="2" key="1">
    <citation type="submission" date="2020-01" db="EMBL/GenBank/DDBJ databases">
        <title>Extensive survey of the ycf4 plastid gene throughout the IRLC legumes: robust evidence of its locus and lineage specific accelerated rate of evolution, pseudogenization and gene loss in the tribe Fabeae.</title>
        <authorList>
            <person name="Moghaddam M."/>
            <person name="Kazempour-Osaloo Sh."/>
        </authorList>
    </citation>
    <scope>NUCLEOTIDE SEQUENCE</scope>
</reference>
<dbReference type="AlphaFoldDB" id="A0A7R6TN49"/>
<sequence>MHGTYLLWIIKTIILLVHKSPSKTNIVLDFLMFCFGVFLFRNIVFVLFFYFVRTIFNYLLQIVHECINDETKKKVLCSYVTENTWMDTIPGFQHVTFRILSHVSFFMGFFALYRFYSNLTRMNIFDAPITWLFVPQNKIIYLLVTAIVSILIGIMFQYINYCTVTGGTNFFDKEEGVLYITRYGLPIPGISRSNVRRILIKEISCLILVTHRIWGDVLYIETRKHGTLPMTPTKDGRRYRLTKHGLELSKFLNIPLEISYEEY</sequence>
<feature type="transmembrane region" description="Helical" evidence="1">
    <location>
        <begin position="139"/>
        <end position="159"/>
    </location>
</feature>